<evidence type="ECO:0000256" key="6">
    <source>
        <dbReference type="SAM" id="Phobius"/>
    </source>
</evidence>
<keyword evidence="5 6" id="KW-0472">Membrane</keyword>
<proteinExistence type="predicted"/>
<dbReference type="Pfam" id="PF04277">
    <property type="entry name" value="OAD_gamma"/>
    <property type="match status" value="1"/>
</dbReference>
<dbReference type="EMBL" id="JASKYM010000001">
    <property type="protein sequence ID" value="MDK2562034.1"/>
    <property type="molecule type" value="Genomic_DNA"/>
</dbReference>
<evidence type="ECO:0000256" key="4">
    <source>
        <dbReference type="ARBA" id="ARBA00022989"/>
    </source>
</evidence>
<protein>
    <submittedName>
        <fullName evidence="7">OadG family protein</fullName>
    </submittedName>
</protein>
<evidence type="ECO:0000256" key="1">
    <source>
        <dbReference type="ARBA" id="ARBA00004236"/>
    </source>
</evidence>
<keyword evidence="8" id="KW-1185">Reference proteome</keyword>
<dbReference type="RefSeq" id="WP_284131022.1">
    <property type="nucleotide sequence ID" value="NZ_JASKYM010000001.1"/>
</dbReference>
<evidence type="ECO:0000256" key="2">
    <source>
        <dbReference type="ARBA" id="ARBA00022475"/>
    </source>
</evidence>
<keyword evidence="3 6" id="KW-0812">Transmembrane</keyword>
<evidence type="ECO:0000256" key="5">
    <source>
        <dbReference type="ARBA" id="ARBA00023136"/>
    </source>
</evidence>
<dbReference type="Proteomes" id="UP001301012">
    <property type="component" value="Unassembled WGS sequence"/>
</dbReference>
<evidence type="ECO:0000256" key="3">
    <source>
        <dbReference type="ARBA" id="ARBA00022692"/>
    </source>
</evidence>
<gene>
    <name evidence="7" type="ORF">QOZ84_00625</name>
</gene>
<keyword evidence="2" id="KW-1003">Cell membrane</keyword>
<organism evidence="7 8">
    <name type="scientific">Romboutsia sedimentorum</name>
    <dbReference type="NCBI Taxonomy" id="1368474"/>
    <lineage>
        <taxon>Bacteria</taxon>
        <taxon>Bacillati</taxon>
        <taxon>Bacillota</taxon>
        <taxon>Clostridia</taxon>
        <taxon>Peptostreptococcales</taxon>
        <taxon>Peptostreptococcaceae</taxon>
        <taxon>Romboutsia</taxon>
    </lineage>
</organism>
<name>A0ABT7E527_9FIRM</name>
<accession>A0ABT7E527</accession>
<sequence length="94" mass="10305">MGEKLTLIQALSVTLSSMTIVFLTLLVISLILDSFKHIFKEKPKADVKKEVAQTVVEDDDNEEEKVVVAIAASIMAGEGKVNPNLHVTSIKRVK</sequence>
<reference evidence="7 8" key="1">
    <citation type="submission" date="2023-05" db="EMBL/GenBank/DDBJ databases">
        <title>Rombocin, a short stable natural nisin variant, displays selective antimicrobial activity against Listeria monocytogenes and employs dual mode of action to kill target bacterial strains.</title>
        <authorList>
            <person name="Wambui J."/>
            <person name="Stephan R."/>
            <person name="Kuipers O.P."/>
        </authorList>
    </citation>
    <scope>NUCLEOTIDE SEQUENCE [LARGE SCALE GENOMIC DNA]</scope>
    <source>
        <strain evidence="7 8">RC002</strain>
    </source>
</reference>
<dbReference type="InterPro" id="IPR005899">
    <property type="entry name" value="Na_pump_deCOase"/>
</dbReference>
<evidence type="ECO:0000313" key="7">
    <source>
        <dbReference type="EMBL" id="MDK2562034.1"/>
    </source>
</evidence>
<feature type="transmembrane region" description="Helical" evidence="6">
    <location>
        <begin position="6"/>
        <end position="32"/>
    </location>
</feature>
<comment type="subcellular location">
    <subcellularLocation>
        <location evidence="1">Cell membrane</location>
    </subcellularLocation>
</comment>
<comment type="caution">
    <text evidence="7">The sequence shown here is derived from an EMBL/GenBank/DDBJ whole genome shotgun (WGS) entry which is preliminary data.</text>
</comment>
<keyword evidence="4 6" id="KW-1133">Transmembrane helix</keyword>
<evidence type="ECO:0000313" key="8">
    <source>
        <dbReference type="Proteomes" id="UP001301012"/>
    </source>
</evidence>